<dbReference type="STRING" id="1265309.K529_013255"/>
<name>A0A1B1A587_9RHOB</name>
<protein>
    <submittedName>
        <fullName evidence="1">Asp/Glu racemase</fullName>
    </submittedName>
</protein>
<proteinExistence type="predicted"/>
<dbReference type="EMBL" id="CP015230">
    <property type="protein sequence ID" value="ANP41740.1"/>
    <property type="molecule type" value="Genomic_DNA"/>
</dbReference>
<dbReference type="Proteomes" id="UP000013243">
    <property type="component" value="Chromosome"/>
</dbReference>
<dbReference type="GeneID" id="28250819"/>
<sequence>MTSFPYEITGDPRPRLGLIALQVDETIEEDVRQIFPQPSARLHISRVPSGAELTPDTIAAMEEDLPQAARLLPPAARFEVIAYGCTSGTSLIGAGRVKELIHVNATTHAVSDPLSAAIAALRALNVTRVGIVSPYIASVAAPIRAGFEAAGFVVPDMLGFGEEIEARVARIAPASICAAAHALASRAKLDAVFLSCTNLRTLEVIPTLEEGLGLPVLSSNQVLGWHMAGLAGLVLRDLAVPGLLGKKAAQL</sequence>
<organism evidence="1 2">
    <name type="scientific">Tritonibacter mobilis F1926</name>
    <dbReference type="NCBI Taxonomy" id="1265309"/>
    <lineage>
        <taxon>Bacteria</taxon>
        <taxon>Pseudomonadati</taxon>
        <taxon>Pseudomonadota</taxon>
        <taxon>Alphaproteobacteria</taxon>
        <taxon>Rhodobacterales</taxon>
        <taxon>Paracoccaceae</taxon>
        <taxon>Tritonibacter</taxon>
    </lineage>
</organism>
<dbReference type="RefSeq" id="WP_005622808.1">
    <property type="nucleotide sequence ID" value="NZ_CP015230.1"/>
</dbReference>
<dbReference type="InterPro" id="IPR053714">
    <property type="entry name" value="Iso_Racemase_Enz_sf"/>
</dbReference>
<accession>A0A1B1A587</accession>
<dbReference type="Pfam" id="PF17645">
    <property type="entry name" value="Amdase"/>
    <property type="match status" value="1"/>
</dbReference>
<dbReference type="OrthoDB" id="9816064at2"/>
<dbReference type="Gene3D" id="3.40.50.12500">
    <property type="match status" value="1"/>
</dbReference>
<reference evidence="1 2" key="1">
    <citation type="journal article" date="2016" name="ISME J.">
        <title>Global occurrence and heterogeneity of the Roseobacter-clade species Ruegeria mobilis.</title>
        <authorList>
            <person name="Sonnenschein E."/>
            <person name="Gram L."/>
        </authorList>
    </citation>
    <scope>NUCLEOTIDE SEQUENCE [LARGE SCALE GENOMIC DNA]</scope>
    <source>
        <strain evidence="1 2">F1926</strain>
    </source>
</reference>
<dbReference type="PANTHER" id="PTHR40267:SF1">
    <property type="entry name" value="BLR3294 PROTEIN"/>
    <property type="match status" value="1"/>
</dbReference>
<dbReference type="KEGG" id="rmb:K529_013255"/>
<dbReference type="PIRSF" id="PIRSF015736">
    <property type="entry name" value="MI"/>
    <property type="match status" value="1"/>
</dbReference>
<evidence type="ECO:0000313" key="2">
    <source>
        <dbReference type="Proteomes" id="UP000013243"/>
    </source>
</evidence>
<dbReference type="PANTHER" id="PTHR40267">
    <property type="entry name" value="BLR3294 PROTEIN"/>
    <property type="match status" value="1"/>
</dbReference>
<evidence type="ECO:0000313" key="1">
    <source>
        <dbReference type="EMBL" id="ANP41740.1"/>
    </source>
</evidence>
<dbReference type="InterPro" id="IPR026286">
    <property type="entry name" value="MaiA/AMDase"/>
</dbReference>
<dbReference type="AlphaFoldDB" id="A0A1B1A587"/>
<gene>
    <name evidence="1" type="ORF">K529_013255</name>
</gene>